<name>A0ABM5PA48_DEHRP</name>
<evidence type="ECO:0000313" key="3">
    <source>
        <dbReference type="Proteomes" id="UP000018934"/>
    </source>
</evidence>
<evidence type="ECO:0000256" key="1">
    <source>
        <dbReference type="SAM" id="MobiDB-lite"/>
    </source>
</evidence>
<keyword evidence="3" id="KW-1185">Reference proteome</keyword>
<proteinExistence type="predicted"/>
<reference evidence="2 3" key="1">
    <citation type="journal article" date="2013" name="Stand. Genomic Sci.">
        <title>Complete genome sequence of Dehalobacter restrictus PER-K23(T.).</title>
        <authorList>
            <person name="Kruse T."/>
            <person name="Maillard J."/>
            <person name="Goodwin L."/>
            <person name="Woyke T."/>
            <person name="Teshima H."/>
            <person name="Bruce D."/>
            <person name="Detter C."/>
            <person name="Tapia R."/>
            <person name="Han C."/>
            <person name="Huntemann M."/>
            <person name="Wei C.L."/>
            <person name="Han J."/>
            <person name="Chen A."/>
            <person name="Kyrpides N."/>
            <person name="Szeto E."/>
            <person name="Markowitz V."/>
            <person name="Ivanova N."/>
            <person name="Pagani I."/>
            <person name="Pati A."/>
            <person name="Pitluck S."/>
            <person name="Nolan M."/>
            <person name="Holliger C."/>
            <person name="Smidt H."/>
        </authorList>
    </citation>
    <scope>NUCLEOTIDE SEQUENCE [LARGE SCALE GENOMIC DNA]</scope>
    <source>
        <strain evidence="3">DSM 9455</strain>
    </source>
</reference>
<dbReference type="Proteomes" id="UP000018934">
    <property type="component" value="Chromosome"/>
</dbReference>
<evidence type="ECO:0000313" key="2">
    <source>
        <dbReference type="EMBL" id="AHF11429.1"/>
    </source>
</evidence>
<sequence>MMPDSSLKELIAEAEGSEKRARELEEAPREGSLSCGFEYGSVDCHGCEHFEFCECNEMARSNAARDLFADAAEKYDVALGMARQAVQNKDSAESYELLARLLLDIAIHPYTPNFKDCPELWEAQYIWLHLFYRTGEERYLEQAKQCDGFRHAYAVEISDVHQDTVNKLTDQAALEFIALNEKERQQ</sequence>
<organism evidence="2 3">
    <name type="scientific">Dehalobacter restrictus (strain DSM 9455 / PER-K23)</name>
    <dbReference type="NCBI Taxonomy" id="871738"/>
    <lineage>
        <taxon>Bacteria</taxon>
        <taxon>Bacillati</taxon>
        <taxon>Bacillota</taxon>
        <taxon>Clostridia</taxon>
        <taxon>Eubacteriales</taxon>
        <taxon>Desulfitobacteriaceae</taxon>
        <taxon>Dehalobacter</taxon>
    </lineage>
</organism>
<gene>
    <name evidence="2" type="ORF">DEHRE_10700</name>
</gene>
<accession>A0ABM5PA48</accession>
<dbReference type="EMBL" id="CP007033">
    <property type="protein sequence ID" value="AHF11429.1"/>
    <property type="molecule type" value="Genomic_DNA"/>
</dbReference>
<protein>
    <submittedName>
        <fullName evidence="2">Uncharacterized protein</fullName>
    </submittedName>
</protein>
<dbReference type="RefSeq" id="WP_025205989.1">
    <property type="nucleotide sequence ID" value="NZ_CP007033.1"/>
</dbReference>
<feature type="region of interest" description="Disordered" evidence="1">
    <location>
        <begin position="1"/>
        <end position="25"/>
    </location>
</feature>